<evidence type="ECO:0000256" key="3">
    <source>
        <dbReference type="ARBA" id="ARBA00022722"/>
    </source>
</evidence>
<evidence type="ECO:0000259" key="7">
    <source>
        <dbReference type="Pfam" id="PF02272"/>
    </source>
</evidence>
<dbReference type="Pfam" id="PF02272">
    <property type="entry name" value="DHHA1"/>
    <property type="match status" value="1"/>
</dbReference>
<feature type="domain" description="DDH" evidence="6">
    <location>
        <begin position="84"/>
        <end position="226"/>
    </location>
</feature>
<dbReference type="Gene3D" id="3.90.1640.30">
    <property type="match status" value="1"/>
</dbReference>
<dbReference type="GO" id="GO:0006310">
    <property type="term" value="P:DNA recombination"/>
    <property type="evidence" value="ECO:0007669"/>
    <property type="project" value="InterPro"/>
</dbReference>
<dbReference type="InterPro" id="IPR003156">
    <property type="entry name" value="DHHA1_dom"/>
</dbReference>
<evidence type="ECO:0000259" key="6">
    <source>
        <dbReference type="Pfam" id="PF01368"/>
    </source>
</evidence>
<feature type="domain" description="RecJ OB" evidence="9">
    <location>
        <begin position="457"/>
        <end position="561"/>
    </location>
</feature>
<evidence type="ECO:0000256" key="4">
    <source>
        <dbReference type="ARBA" id="ARBA00022801"/>
    </source>
</evidence>
<dbReference type="Pfam" id="PF01368">
    <property type="entry name" value="DHH"/>
    <property type="match status" value="1"/>
</dbReference>
<protein>
    <recommendedName>
        <fullName evidence="2">Single-stranded-DNA-specific exonuclease RecJ</fullName>
    </recommendedName>
</protein>
<dbReference type="InterPro" id="IPR038763">
    <property type="entry name" value="DHH_sf"/>
</dbReference>
<keyword evidence="3" id="KW-0540">Nuclease</keyword>
<dbReference type="Gene3D" id="3.10.310.30">
    <property type="match status" value="1"/>
</dbReference>
<dbReference type="OrthoDB" id="9809852at2"/>
<dbReference type="InterPro" id="IPR018779">
    <property type="entry name" value="RecJ_C"/>
</dbReference>
<dbReference type="SUPFAM" id="SSF64182">
    <property type="entry name" value="DHH phosphoesterases"/>
    <property type="match status" value="1"/>
</dbReference>
<gene>
    <name evidence="10" type="primary">recJ</name>
    <name evidence="10" type="ORF">D1970_14040</name>
</gene>
<dbReference type="RefSeq" id="WP_119113507.1">
    <property type="nucleotide sequence ID" value="NZ_CBCSEO010000005.1"/>
</dbReference>
<comment type="similarity">
    <text evidence="1">Belongs to the RecJ family.</text>
</comment>
<evidence type="ECO:0000256" key="1">
    <source>
        <dbReference type="ARBA" id="ARBA00005915"/>
    </source>
</evidence>
<dbReference type="Proteomes" id="UP000265816">
    <property type="component" value="Unassembled WGS sequence"/>
</dbReference>
<reference evidence="10 11" key="1">
    <citation type="submission" date="2018-08" db="EMBL/GenBank/DDBJ databases">
        <title>Bacillus jemisoniae sp. nov., Bacillus chryseoplanitiae sp. nov., Bacillus resnikiae sp. nov., and Bacillus frankliniae sp. nov., isolated from Viking spacecraft and associated surfaces.</title>
        <authorList>
            <person name="Seuylemezian A."/>
            <person name="Vaishampayan P."/>
        </authorList>
    </citation>
    <scope>NUCLEOTIDE SEQUENCE [LARGE SCALE GENOMIC DNA]</scope>
    <source>
        <strain evidence="10 11">JJ-247</strain>
    </source>
</reference>
<dbReference type="EMBL" id="QWVT01000024">
    <property type="protein sequence ID" value="RID83731.1"/>
    <property type="molecule type" value="Genomic_DNA"/>
</dbReference>
<feature type="domain" description="DHHA1" evidence="7">
    <location>
        <begin position="346"/>
        <end position="441"/>
    </location>
</feature>
<organism evidence="10 11">
    <name type="scientific">Mesobacillus zeae</name>
    <dbReference type="NCBI Taxonomy" id="1917180"/>
    <lineage>
        <taxon>Bacteria</taxon>
        <taxon>Bacillati</taxon>
        <taxon>Bacillota</taxon>
        <taxon>Bacilli</taxon>
        <taxon>Bacillales</taxon>
        <taxon>Bacillaceae</taxon>
        <taxon>Mesobacillus</taxon>
    </lineage>
</organism>
<name>A0A398B250_9BACI</name>
<dbReference type="GO" id="GO:0008409">
    <property type="term" value="F:5'-3' exonuclease activity"/>
    <property type="evidence" value="ECO:0007669"/>
    <property type="project" value="InterPro"/>
</dbReference>
<sequence length="787" mass="87899">MLKSRTRWVLSPSDENKAKELARELNLSPLTAMLLVNRGIHTGEAARQFLFGQDTAFHDPFLLKDMDKVVGRINLAIESQEPMMIFGDYDADGVSSTTIMMKVLSEMGANVRYYIPNRFTEGYGPNEPAFRNAASQGIKLIITVDTGISAVHEAGVARELGIDLIITDHHEPGPVLPDAFATIHPKLPDSEYPFKDLAGVGVAFKVAHALYGYVPEELFEIAAIGTIADLVPLRGENRLIARNGIRQIKSTNNEGLRALLKLAKTDLSGINEETFGFLIGPRINAAGRLGSADPAVRLLMTEDPGEAEELAFEIDALNKERQALVASIAEEAIREVETYYPPSDNTVLVIGKEGWNPGVIGIVASKLVEKFYRPAIVLCFDEEKGIAKGSARSIAGFDLFKNLSACRELLPHFGGHPMAAGMTLEIEDVGKLRDRLNEMAKEQLAEEDLVPVSDVEAVAGLDEISLDSIRELDLLSPYGVGNPKPRFLIKDVRISSMRRIGADKKHLKVMLENEGYTLDGIGFGLGSLQDHISPLSRISAIGELSVNEWNNVRKPQIFLQDISVDSWQMFDLRGLRSLDKLTEIIPSDSEWISFHSANQEKFQRLSAPPLRNLLTEKEAEEEDITGRNIVLLDLPPSINVIESLLHGKHPARIYVHFYKEDSDFFSTMPTREHFKWYYAFLAKTGPFDLEKNGEELAKYRGWTTETINFMSKVFFDLDFVKINNGFISLEKQASKKDLSESQTYQKKLATFTLENDLLYSSYEQLKGWFDQVIQGSVQNEEAVEEWI</sequence>
<keyword evidence="5 10" id="KW-0269">Exonuclease</keyword>
<evidence type="ECO:0000256" key="2">
    <source>
        <dbReference type="ARBA" id="ARBA00019841"/>
    </source>
</evidence>
<keyword evidence="4" id="KW-0378">Hydrolase</keyword>
<proteinExistence type="inferred from homology"/>
<dbReference type="InterPro" id="IPR051673">
    <property type="entry name" value="SSDNA_exonuclease_RecJ"/>
</dbReference>
<dbReference type="Pfam" id="PF10141">
    <property type="entry name" value="ssDNA-exonuc_C"/>
    <property type="match status" value="1"/>
</dbReference>
<evidence type="ECO:0000259" key="8">
    <source>
        <dbReference type="Pfam" id="PF10141"/>
    </source>
</evidence>
<dbReference type="PANTHER" id="PTHR30255">
    <property type="entry name" value="SINGLE-STRANDED-DNA-SPECIFIC EXONUCLEASE RECJ"/>
    <property type="match status" value="1"/>
</dbReference>
<keyword evidence="11" id="KW-1185">Reference proteome</keyword>
<evidence type="ECO:0000313" key="11">
    <source>
        <dbReference type="Proteomes" id="UP000265816"/>
    </source>
</evidence>
<dbReference type="GO" id="GO:0003676">
    <property type="term" value="F:nucleic acid binding"/>
    <property type="evidence" value="ECO:0007669"/>
    <property type="project" value="InterPro"/>
</dbReference>
<dbReference type="PANTHER" id="PTHR30255:SF2">
    <property type="entry name" value="SINGLE-STRANDED-DNA-SPECIFIC EXONUCLEASE RECJ"/>
    <property type="match status" value="1"/>
</dbReference>
<dbReference type="GO" id="GO:0006281">
    <property type="term" value="P:DNA repair"/>
    <property type="evidence" value="ECO:0007669"/>
    <property type="project" value="InterPro"/>
</dbReference>
<evidence type="ECO:0000313" key="10">
    <source>
        <dbReference type="EMBL" id="RID83731.1"/>
    </source>
</evidence>
<feature type="domain" description="Single-stranded-DNA-specific exonuclease RecJ C-terminal" evidence="8">
    <location>
        <begin position="568"/>
        <end position="769"/>
    </location>
</feature>
<dbReference type="AlphaFoldDB" id="A0A398B250"/>
<dbReference type="Pfam" id="PF17768">
    <property type="entry name" value="RecJ_OB"/>
    <property type="match status" value="1"/>
</dbReference>
<dbReference type="InterPro" id="IPR041122">
    <property type="entry name" value="RecJ_OB"/>
</dbReference>
<comment type="caution">
    <text evidence="10">The sequence shown here is derived from an EMBL/GenBank/DDBJ whole genome shotgun (WGS) entry which is preliminary data.</text>
</comment>
<evidence type="ECO:0000259" key="9">
    <source>
        <dbReference type="Pfam" id="PF17768"/>
    </source>
</evidence>
<evidence type="ECO:0000256" key="5">
    <source>
        <dbReference type="ARBA" id="ARBA00022839"/>
    </source>
</evidence>
<dbReference type="InterPro" id="IPR001667">
    <property type="entry name" value="DDH_dom"/>
</dbReference>
<dbReference type="NCBIfam" id="TIGR00644">
    <property type="entry name" value="recJ"/>
    <property type="match status" value="1"/>
</dbReference>
<accession>A0A398B250</accession>
<dbReference type="InterPro" id="IPR004610">
    <property type="entry name" value="RecJ"/>
</dbReference>